<name>A0A9N8W8G8_9GLOM</name>
<keyword evidence="7" id="KW-1185">Reference proteome</keyword>
<evidence type="ECO:0000256" key="5">
    <source>
        <dbReference type="SAM" id="Phobius"/>
    </source>
</evidence>
<keyword evidence="4" id="KW-0012">Acyltransferase</keyword>
<evidence type="ECO:0000313" key="7">
    <source>
        <dbReference type="Proteomes" id="UP000789508"/>
    </source>
</evidence>
<evidence type="ECO:0000256" key="4">
    <source>
        <dbReference type="ARBA" id="ARBA00023315"/>
    </source>
</evidence>
<dbReference type="OrthoDB" id="10039049at2759"/>
<keyword evidence="5" id="KW-0812">Transmembrane</keyword>
<comment type="subcellular location">
    <subcellularLocation>
        <location evidence="1">Endoplasmic reticulum membrane</location>
        <topology evidence="1">Multi-pass membrane protein</topology>
    </subcellularLocation>
</comment>
<keyword evidence="2" id="KW-0808">Transferase</keyword>
<dbReference type="GO" id="GO:0034737">
    <property type="term" value="F:ergosterol O-acyltransferase activity"/>
    <property type="evidence" value="ECO:0007669"/>
    <property type="project" value="TreeGrafter"/>
</dbReference>
<protein>
    <submittedName>
        <fullName evidence="6">10358_t:CDS:1</fullName>
    </submittedName>
</protein>
<feature type="transmembrane region" description="Helical" evidence="5">
    <location>
        <begin position="51"/>
        <end position="71"/>
    </location>
</feature>
<dbReference type="GO" id="GO:0005789">
    <property type="term" value="C:endoplasmic reticulum membrane"/>
    <property type="evidence" value="ECO:0007669"/>
    <property type="project" value="UniProtKB-SubCell"/>
</dbReference>
<feature type="transmembrane region" description="Helical" evidence="5">
    <location>
        <begin position="249"/>
        <end position="266"/>
    </location>
</feature>
<evidence type="ECO:0000256" key="3">
    <source>
        <dbReference type="ARBA" id="ARBA00022824"/>
    </source>
</evidence>
<sequence length="369" mass="42675">MATITATNIEQKDELFALSKTLIKRYVIFKPRGSQLDRETMDKQQDPFRGFFTLFWIAMAFYIIQTATHNLERVGAFVDLSFARLFSRDAFGLILSDACMIAATFIDVVFQKIVSRGWIKWRYTGWPWVQSGFFVLHTISMLMKIHSYAFYNGDLSSLTIRLKSLRKEYDLLLGLNKKSDNDNVNDDATHRLSETRQKIDEIESCMKSPSGKVSYPENLTFSNFFDFLLIPTLVYEFEYPRTVRIRPWYVFEKALATLGTFLLLYVNTETYIIPVIPSAAESFTKAFLRMSFPFMVNYLLIFYIIFECICNLFAEITSLIEIFTMTGGIAPPLTNTHANGINQSTISFYATFIKLQSIPTNYQNEMRVS</sequence>
<dbReference type="EMBL" id="CAJVPS010000369">
    <property type="protein sequence ID" value="CAG8481069.1"/>
    <property type="molecule type" value="Genomic_DNA"/>
</dbReference>
<dbReference type="Proteomes" id="UP000789508">
    <property type="component" value="Unassembled WGS sequence"/>
</dbReference>
<feature type="transmembrane region" description="Helical" evidence="5">
    <location>
        <begin position="286"/>
        <end position="306"/>
    </location>
</feature>
<comment type="caution">
    <text evidence="6">The sequence shown here is derived from an EMBL/GenBank/DDBJ whole genome shotgun (WGS) entry which is preliminary data.</text>
</comment>
<feature type="transmembrane region" description="Helical" evidence="5">
    <location>
        <begin position="91"/>
        <end position="110"/>
    </location>
</feature>
<evidence type="ECO:0000256" key="1">
    <source>
        <dbReference type="ARBA" id="ARBA00004477"/>
    </source>
</evidence>
<evidence type="ECO:0000313" key="6">
    <source>
        <dbReference type="EMBL" id="CAG8481069.1"/>
    </source>
</evidence>
<dbReference type="PANTHER" id="PTHR10408:SF9">
    <property type="entry name" value="STEROL O-ACYLTRANSFERASE 2-RELATED"/>
    <property type="match status" value="1"/>
</dbReference>
<dbReference type="InterPro" id="IPR014371">
    <property type="entry name" value="Oat_ACAT_DAG_ARE"/>
</dbReference>
<dbReference type="PANTHER" id="PTHR10408">
    <property type="entry name" value="STEROL O-ACYLTRANSFERASE"/>
    <property type="match status" value="1"/>
</dbReference>
<accession>A0A9N8W8G8</accession>
<keyword evidence="5" id="KW-0472">Membrane</keyword>
<dbReference type="GO" id="GO:0008204">
    <property type="term" value="P:ergosterol metabolic process"/>
    <property type="evidence" value="ECO:0007669"/>
    <property type="project" value="TreeGrafter"/>
</dbReference>
<dbReference type="AlphaFoldDB" id="A0A9N8W8G8"/>
<organism evidence="6 7">
    <name type="scientific">Ambispora leptoticha</name>
    <dbReference type="NCBI Taxonomy" id="144679"/>
    <lineage>
        <taxon>Eukaryota</taxon>
        <taxon>Fungi</taxon>
        <taxon>Fungi incertae sedis</taxon>
        <taxon>Mucoromycota</taxon>
        <taxon>Glomeromycotina</taxon>
        <taxon>Glomeromycetes</taxon>
        <taxon>Archaeosporales</taxon>
        <taxon>Ambisporaceae</taxon>
        <taxon>Ambispora</taxon>
    </lineage>
</organism>
<keyword evidence="3" id="KW-0256">Endoplasmic reticulum</keyword>
<reference evidence="6" key="1">
    <citation type="submission" date="2021-06" db="EMBL/GenBank/DDBJ databases">
        <authorList>
            <person name="Kallberg Y."/>
            <person name="Tangrot J."/>
            <person name="Rosling A."/>
        </authorList>
    </citation>
    <scope>NUCLEOTIDE SEQUENCE</scope>
    <source>
        <strain evidence="6">FL130A</strain>
    </source>
</reference>
<evidence type="ECO:0000256" key="2">
    <source>
        <dbReference type="ARBA" id="ARBA00022679"/>
    </source>
</evidence>
<proteinExistence type="predicted"/>
<keyword evidence="5" id="KW-1133">Transmembrane helix</keyword>
<gene>
    <name evidence="6" type="ORF">ALEPTO_LOCUS2490</name>
</gene>